<comment type="catalytic activity">
    <reaction evidence="1 15">
        <text>GTP = 3',5'-cyclic GMP + diphosphate</text>
        <dbReference type="Rhea" id="RHEA:13665"/>
        <dbReference type="ChEBI" id="CHEBI:33019"/>
        <dbReference type="ChEBI" id="CHEBI:37565"/>
        <dbReference type="ChEBI" id="CHEBI:57746"/>
        <dbReference type="EC" id="4.6.1.2"/>
    </reaction>
</comment>
<dbReference type="PANTHER" id="PTHR11920">
    <property type="entry name" value="GUANYLYL CYCLASE"/>
    <property type="match status" value="1"/>
</dbReference>
<evidence type="ECO:0000256" key="14">
    <source>
        <dbReference type="RuleBase" id="RU000405"/>
    </source>
</evidence>
<keyword evidence="4 17" id="KW-0812">Transmembrane</keyword>
<dbReference type="GO" id="GO:0004016">
    <property type="term" value="F:adenylate cyclase activity"/>
    <property type="evidence" value="ECO:0007669"/>
    <property type="project" value="TreeGrafter"/>
</dbReference>
<dbReference type="GO" id="GO:0035556">
    <property type="term" value="P:intracellular signal transduction"/>
    <property type="evidence" value="ECO:0007669"/>
    <property type="project" value="InterPro"/>
</dbReference>
<dbReference type="Gene3D" id="3.30.70.1230">
    <property type="entry name" value="Nucleotide cyclase"/>
    <property type="match status" value="1"/>
</dbReference>
<dbReference type="SUPFAM" id="SSF53822">
    <property type="entry name" value="Periplasmic binding protein-like I"/>
    <property type="match status" value="1"/>
</dbReference>
<dbReference type="Gene3D" id="1.10.510.10">
    <property type="entry name" value="Transferase(Phosphotransferase) domain 1"/>
    <property type="match status" value="1"/>
</dbReference>
<evidence type="ECO:0000256" key="11">
    <source>
        <dbReference type="ARBA" id="ARBA00023180"/>
    </source>
</evidence>
<dbReference type="BRENDA" id="4.6.1.2">
    <property type="organism ID" value="551"/>
</dbReference>
<evidence type="ECO:0000256" key="17">
    <source>
        <dbReference type="SAM" id="Phobius"/>
    </source>
</evidence>
<dbReference type="EC" id="4.6.1.2" evidence="3 15"/>
<dbReference type="Pfam" id="PF07714">
    <property type="entry name" value="PK_Tyr_Ser-Thr"/>
    <property type="match status" value="1"/>
</dbReference>
<dbReference type="GO" id="GO:0001653">
    <property type="term" value="F:peptide receptor activity"/>
    <property type="evidence" value="ECO:0007669"/>
    <property type="project" value="TreeGrafter"/>
</dbReference>
<feature type="domain" description="Guanylate cyclase" evidence="19">
    <location>
        <begin position="873"/>
        <end position="1003"/>
    </location>
</feature>
<dbReference type="SMART" id="SM00220">
    <property type="entry name" value="S_TKc"/>
    <property type="match status" value="1"/>
</dbReference>
<accession>Q8TA72</accession>
<evidence type="ECO:0000256" key="16">
    <source>
        <dbReference type="SAM" id="Coils"/>
    </source>
</evidence>
<keyword evidence="10" id="KW-0675">Receptor</keyword>
<sequence>MRCLMLSVVLVAGYVWVALGTNFKIGLLVPLTDPQTGNASGFGDPVAGAFPVAVDDINLNPAILPGHTVSWEWVDTKCDINTGLTAVSDWWKRGFVGVIGPGCSCDYEARLAGSINFPMFDYGCDEGAVSNKLLYPTYIRTLPPSTRIVDALIVTLQKFDWDQVTVVYRNHSIWTNILNAMKEEFEVHDITVQHQEVFQTGFVPNNDSIINPFPEIFTRTKETTRIYVFLGEMIELRSFAMAALDEGLNNGDYAILGMAIDHKIRRSQNWHSLDFLHMGTYLDEKAAKAMESVLIIAPKAPKFTFVYKSWNVKVRDSVQGAPFFQTGREFHTFSAFLYDATILFAKALEETLAAGEDPFDGEAIVSHAMGVQYQSISMLQNGIDESGDGISRYMLMDMNELQEADSWLTAGYPGVIGVGEFIRNSNGRWTFNATDDYNTPIKWPNDAGPPLDMPVCGYFEEFCPKYGLYFGLGVPIVLLIVGCAVGYFYYRKIKYEGELDSLVWKINFDDVQAKGKDTNKSGISMKSMVMSTLSVMTNQETQQIFARIGTYRGNICAIKAVNKHSIDLTRTVRQELKAMHDVRHDNVCQFVGASVDSPHVCILMTYCAKGSLQDILENDDIKLDNMFLASMIADLVKGMIYIHTSMIESHGNLKSSNCVVDNRFVLQITDYGLHEFKKGQGEDPDLPDDVRYRNLLWRAPELLRMGKKMPLAGTPKGDVYSFAVVLTEMYSRAEPYNLNDDEPEEIVEKVMAGSIPPYRPLLNDVNEKAPECVLKAIRSCWGEDPVERPDFFKARTMLAPLQKGLKPNIMDNMITIMERYTNNLEELVDERTQELQKEKAKTEQLLHRMLPPSIASQLIKGISVAPEAFDMVTIFFSDIVGFTALSAASTPIQVVNLLNALYTTFDATISNYDVYKVETIGDAYMLVSGLPLRNGNRHAGMIASAAWHLLEEVTTFVVPHKRDEKLKLRIGIHSGSCVAGVVGLTMPRYCLFGDTVNTASRMESNGLALKIHVSPECRQVLQELGGYNLVERGLVAMKGKGEILTYWLEGQDPSYKVERNKPPKQDL</sequence>
<dbReference type="InterPro" id="IPR028082">
    <property type="entry name" value="Peripla_BP_I"/>
</dbReference>
<evidence type="ECO:0000259" key="18">
    <source>
        <dbReference type="PROSITE" id="PS50011"/>
    </source>
</evidence>
<evidence type="ECO:0000256" key="7">
    <source>
        <dbReference type="ARBA" id="ARBA00022989"/>
    </source>
</evidence>
<evidence type="ECO:0000256" key="10">
    <source>
        <dbReference type="ARBA" id="ARBA00023170"/>
    </source>
</evidence>
<dbReference type="EMBL" id="AB070354">
    <property type="protein sequence ID" value="BAB85468.1"/>
    <property type="molecule type" value="mRNA"/>
</dbReference>
<evidence type="ECO:0000259" key="19">
    <source>
        <dbReference type="PROSITE" id="PS50125"/>
    </source>
</evidence>
<dbReference type="FunFam" id="3.30.70.1230:FF:000019">
    <property type="entry name" value="Guanylate cyclase"/>
    <property type="match status" value="1"/>
</dbReference>
<dbReference type="GO" id="GO:0005524">
    <property type="term" value="F:ATP binding"/>
    <property type="evidence" value="ECO:0007669"/>
    <property type="project" value="InterPro"/>
</dbReference>
<feature type="domain" description="Protein kinase" evidence="18">
    <location>
        <begin position="530"/>
        <end position="798"/>
    </location>
</feature>
<keyword evidence="11" id="KW-0325">Glycoprotein</keyword>
<dbReference type="SMART" id="SM00044">
    <property type="entry name" value="CYCc"/>
    <property type="match status" value="1"/>
</dbReference>
<reference evidence="20" key="1">
    <citation type="submission" date="2001-08" db="EMBL/GenBank/DDBJ databases">
        <title>A membrane-bound guanylate cyclase is the receptor for sperm-activating peptide in starfish.</title>
        <authorList>
            <person name="Matsumoto M."/>
            <person name="Solzin J."/>
            <person name="Kawase O."/>
            <person name="Ueno S."/>
            <person name="Maruyama Y."/>
            <person name="Ogiso M."/>
            <person name="Kaupp B.U."/>
            <person name="Hoshi M."/>
            <person name="Weyand I."/>
        </authorList>
    </citation>
    <scope>NUCLEOTIDE SEQUENCE</scope>
</reference>
<keyword evidence="5" id="KW-0732">Signal</keyword>
<dbReference type="CDD" id="cd06370">
    <property type="entry name" value="PBP1_SAP_GC-like"/>
    <property type="match status" value="1"/>
</dbReference>
<proteinExistence type="evidence at transcript level"/>
<name>Q8TA72_ASTAM</name>
<evidence type="ECO:0000256" key="12">
    <source>
        <dbReference type="ARBA" id="ARBA00023239"/>
    </source>
</evidence>
<keyword evidence="7 17" id="KW-1133">Transmembrane helix</keyword>
<keyword evidence="16" id="KW-0175">Coiled coil</keyword>
<evidence type="ECO:0000256" key="3">
    <source>
        <dbReference type="ARBA" id="ARBA00012202"/>
    </source>
</evidence>
<dbReference type="InterPro" id="IPR011645">
    <property type="entry name" value="HNOB_dom_associated"/>
</dbReference>
<keyword evidence="6" id="KW-0547">Nucleotide-binding</keyword>
<dbReference type="Pfam" id="PF01094">
    <property type="entry name" value="ANF_receptor"/>
    <property type="match status" value="1"/>
</dbReference>
<dbReference type="PROSITE" id="PS50125">
    <property type="entry name" value="GUANYLATE_CYCLASE_2"/>
    <property type="match status" value="1"/>
</dbReference>
<evidence type="ECO:0000256" key="2">
    <source>
        <dbReference type="ARBA" id="ARBA00004479"/>
    </source>
</evidence>
<dbReference type="SUPFAM" id="SSF55073">
    <property type="entry name" value="Nucleotide cyclase"/>
    <property type="match status" value="1"/>
</dbReference>
<evidence type="ECO:0000256" key="15">
    <source>
        <dbReference type="RuleBase" id="RU003431"/>
    </source>
</evidence>
<dbReference type="PANTHER" id="PTHR11920:SF335">
    <property type="entry name" value="GUANYLATE CYCLASE"/>
    <property type="match status" value="1"/>
</dbReference>
<evidence type="ECO:0000256" key="13">
    <source>
        <dbReference type="ARBA" id="ARBA00023293"/>
    </source>
</evidence>
<keyword evidence="9 17" id="KW-0472">Membrane</keyword>
<feature type="transmembrane region" description="Helical" evidence="17">
    <location>
        <begin position="466"/>
        <end position="490"/>
    </location>
</feature>
<dbReference type="SUPFAM" id="SSF56112">
    <property type="entry name" value="Protein kinase-like (PK-like)"/>
    <property type="match status" value="1"/>
</dbReference>
<dbReference type="GO" id="GO:0007168">
    <property type="term" value="P:receptor guanylyl cyclase signaling pathway"/>
    <property type="evidence" value="ECO:0007669"/>
    <property type="project" value="TreeGrafter"/>
</dbReference>
<evidence type="ECO:0000256" key="4">
    <source>
        <dbReference type="ARBA" id="ARBA00022692"/>
    </source>
</evidence>
<dbReference type="InterPro" id="IPR011009">
    <property type="entry name" value="Kinase-like_dom_sf"/>
</dbReference>
<dbReference type="PROSITE" id="PS50011">
    <property type="entry name" value="PROTEIN_KINASE_DOM"/>
    <property type="match status" value="1"/>
</dbReference>
<evidence type="ECO:0000256" key="6">
    <source>
        <dbReference type="ARBA" id="ARBA00022741"/>
    </source>
</evidence>
<dbReference type="AlphaFoldDB" id="Q8TA72"/>
<comment type="similarity">
    <text evidence="14">Belongs to the adenylyl cyclase class-4/guanylyl cyclase family.</text>
</comment>
<dbReference type="CDD" id="cd14042">
    <property type="entry name" value="PK_GC-A_B"/>
    <property type="match status" value="1"/>
</dbReference>
<dbReference type="Pfam" id="PF07701">
    <property type="entry name" value="HNOBA"/>
    <property type="match status" value="1"/>
</dbReference>
<feature type="coiled-coil region" evidence="16">
    <location>
        <begin position="810"/>
        <end position="841"/>
    </location>
</feature>
<dbReference type="CDD" id="cd07302">
    <property type="entry name" value="CHD"/>
    <property type="match status" value="1"/>
</dbReference>
<dbReference type="InterPro" id="IPR050401">
    <property type="entry name" value="Cyclic_nucleotide_synthase"/>
</dbReference>
<organism evidence="20">
    <name type="scientific">Asterias amurensis</name>
    <name type="common">Northern Pacific seastar</name>
    <dbReference type="NCBI Taxonomy" id="7602"/>
    <lineage>
        <taxon>Eukaryota</taxon>
        <taxon>Metazoa</taxon>
        <taxon>Echinodermata</taxon>
        <taxon>Eleutherozoa</taxon>
        <taxon>Asterozoa</taxon>
        <taxon>Asteroidea</taxon>
        <taxon>Forcipulatacea</taxon>
        <taxon>Forcipulatida</taxon>
        <taxon>Asteriidae</taxon>
        <taxon>Asterias</taxon>
    </lineage>
</organism>
<dbReference type="InterPro" id="IPR001828">
    <property type="entry name" value="ANF_lig-bd_rcpt"/>
</dbReference>
<gene>
    <name evidence="20" type="primary">aaGC</name>
</gene>
<evidence type="ECO:0000256" key="5">
    <source>
        <dbReference type="ARBA" id="ARBA00022729"/>
    </source>
</evidence>
<dbReference type="Gene3D" id="3.40.50.2300">
    <property type="match status" value="2"/>
</dbReference>
<keyword evidence="12 14" id="KW-0456">Lyase</keyword>
<dbReference type="FunFam" id="1.10.510.10:FF:000420">
    <property type="entry name" value="Guanylate cyclase"/>
    <property type="match status" value="1"/>
</dbReference>
<dbReference type="InterPro" id="IPR001054">
    <property type="entry name" value="A/G_cyclase"/>
</dbReference>
<dbReference type="GO" id="GO:0004383">
    <property type="term" value="F:guanylate cyclase activity"/>
    <property type="evidence" value="ECO:0007669"/>
    <property type="project" value="UniProtKB-EC"/>
</dbReference>
<dbReference type="GO" id="GO:0005886">
    <property type="term" value="C:plasma membrane"/>
    <property type="evidence" value="ECO:0007669"/>
    <property type="project" value="TreeGrafter"/>
</dbReference>
<keyword evidence="13 15" id="KW-0141">cGMP biosynthesis</keyword>
<dbReference type="PROSITE" id="PS00452">
    <property type="entry name" value="GUANYLATE_CYCLASE_1"/>
    <property type="match status" value="1"/>
</dbReference>
<dbReference type="InterPro" id="IPR029787">
    <property type="entry name" value="Nucleotide_cyclase"/>
</dbReference>
<dbReference type="InterPro" id="IPR018297">
    <property type="entry name" value="A/G_cyclase_CS"/>
</dbReference>
<keyword evidence="8" id="KW-0342">GTP-binding</keyword>
<comment type="subcellular location">
    <subcellularLocation>
        <location evidence="2">Membrane</location>
        <topology evidence="2">Single-pass type I membrane protein</topology>
    </subcellularLocation>
</comment>
<evidence type="ECO:0000256" key="9">
    <source>
        <dbReference type="ARBA" id="ARBA00023136"/>
    </source>
</evidence>
<evidence type="ECO:0000313" key="20">
    <source>
        <dbReference type="EMBL" id="BAB85468.1"/>
    </source>
</evidence>
<protein>
    <recommendedName>
        <fullName evidence="3 15">Guanylate cyclase</fullName>
        <ecNumber evidence="3 15">4.6.1.2</ecNumber>
    </recommendedName>
</protein>
<evidence type="ECO:0000256" key="8">
    <source>
        <dbReference type="ARBA" id="ARBA00023134"/>
    </source>
</evidence>
<dbReference type="InterPro" id="IPR000719">
    <property type="entry name" value="Prot_kinase_dom"/>
</dbReference>
<evidence type="ECO:0000256" key="1">
    <source>
        <dbReference type="ARBA" id="ARBA00001436"/>
    </source>
</evidence>
<dbReference type="GO" id="GO:0005525">
    <property type="term" value="F:GTP binding"/>
    <property type="evidence" value="ECO:0007669"/>
    <property type="project" value="UniProtKB-KW"/>
</dbReference>
<dbReference type="Pfam" id="PF00211">
    <property type="entry name" value="Guanylate_cyc"/>
    <property type="match status" value="1"/>
</dbReference>
<dbReference type="GO" id="GO:0004672">
    <property type="term" value="F:protein kinase activity"/>
    <property type="evidence" value="ECO:0007669"/>
    <property type="project" value="InterPro"/>
</dbReference>
<dbReference type="InterPro" id="IPR001245">
    <property type="entry name" value="Ser-Thr/Tyr_kinase_cat_dom"/>
</dbReference>